<dbReference type="Proteomes" id="UP000007306">
    <property type="component" value="Chromosome 8"/>
</dbReference>
<protein>
    <submittedName>
        <fullName evidence="1">Uncharacterized protein</fullName>
    </submittedName>
</protein>
<dbReference type="eggNOG" id="KOG1947">
    <property type="taxonomic scope" value="Eukaryota"/>
</dbReference>
<dbReference type="Gene3D" id="3.80.10.10">
    <property type="entry name" value="Ribonuclease Inhibitor"/>
    <property type="match status" value="1"/>
</dbReference>
<proteinExistence type="predicted"/>
<evidence type="ECO:0000313" key="2">
    <source>
        <dbReference type="Proteomes" id="UP000007306"/>
    </source>
</evidence>
<accession>I1QGC8</accession>
<dbReference type="OMA" id="HRHAMAH"/>
<dbReference type="AlphaFoldDB" id="I1QGC8"/>
<keyword evidence="2" id="KW-1185">Reference proteome</keyword>
<reference evidence="1" key="1">
    <citation type="submission" date="2015-06" db="UniProtKB">
        <authorList>
            <consortium name="EnsemblPlants"/>
        </authorList>
    </citation>
    <scope>IDENTIFICATION</scope>
</reference>
<organism evidence="1 2">
    <name type="scientific">Oryza glaberrima</name>
    <name type="common">African rice</name>
    <dbReference type="NCBI Taxonomy" id="4538"/>
    <lineage>
        <taxon>Eukaryota</taxon>
        <taxon>Viridiplantae</taxon>
        <taxon>Streptophyta</taxon>
        <taxon>Embryophyta</taxon>
        <taxon>Tracheophyta</taxon>
        <taxon>Spermatophyta</taxon>
        <taxon>Magnoliopsida</taxon>
        <taxon>Liliopsida</taxon>
        <taxon>Poales</taxon>
        <taxon>Poaceae</taxon>
        <taxon>BOP clade</taxon>
        <taxon>Oryzoideae</taxon>
        <taxon>Oryzeae</taxon>
        <taxon>Oryzinae</taxon>
        <taxon>Oryza</taxon>
    </lineage>
</organism>
<name>I1QGC8_ORYGL</name>
<dbReference type="STRING" id="4538.I1QGC8"/>
<sequence>MAKVAVDRSGGKLEVYKGRRFVTNNLLAYVANRSPSLKCLYLESCTRVSNKGLTELITKCPLLEDLKLYNCRKIDGDFFVVAGKACRRMKRLDVRWRGGAYLAHFDCDGDEPFEIATMRELRHQTLACLGVSKEELMAIVDGCPQLELLHVSGLPGLATAVDDDDDDDALRALCYGIKSLTLRPYQEQERVP</sequence>
<dbReference type="PANTHER" id="PTHR38926:SF71">
    <property type="entry name" value="OS08G0194350 PROTEIN"/>
    <property type="match status" value="1"/>
</dbReference>
<dbReference type="EnsemblPlants" id="ORGLA08G0047900.1">
    <property type="protein sequence ID" value="ORGLA08G0047900.1"/>
    <property type="gene ID" value="ORGLA08G0047900"/>
</dbReference>
<dbReference type="HOGENOM" id="CLU_044915_6_1_1"/>
<dbReference type="InterPro" id="IPR032675">
    <property type="entry name" value="LRR_dom_sf"/>
</dbReference>
<dbReference type="PANTHER" id="PTHR38926">
    <property type="entry name" value="F-BOX DOMAIN CONTAINING PROTEIN, EXPRESSED"/>
    <property type="match status" value="1"/>
</dbReference>
<dbReference type="Gramene" id="ORGLA08G0047900.1">
    <property type="protein sequence ID" value="ORGLA08G0047900.1"/>
    <property type="gene ID" value="ORGLA08G0047900"/>
</dbReference>
<reference evidence="1 2" key="2">
    <citation type="submission" date="2018-04" db="EMBL/GenBank/DDBJ databases">
        <title>OglaRS2 (Oryza glaberrima Reference Sequence Version 2).</title>
        <authorList>
            <person name="Zhang J."/>
            <person name="Kudrna D."/>
            <person name="Lee S."/>
            <person name="Talag J."/>
            <person name="Rajasekar S."/>
            <person name="Wing R.A."/>
        </authorList>
    </citation>
    <scope>NUCLEOTIDE SEQUENCE [LARGE SCALE GENOMIC DNA]</scope>
    <source>
        <strain evidence="1 2">cv. IRGC 96717</strain>
    </source>
</reference>
<evidence type="ECO:0000313" key="1">
    <source>
        <dbReference type="EnsemblPlants" id="ORGLA08G0047900.1"/>
    </source>
</evidence>
<dbReference type="SUPFAM" id="SSF52047">
    <property type="entry name" value="RNI-like"/>
    <property type="match status" value="1"/>
</dbReference>